<proteinExistence type="predicted"/>
<dbReference type="RefSeq" id="WP_031567772.1">
    <property type="nucleotide sequence ID" value="NZ_CAAAIS010000007.1"/>
</dbReference>
<evidence type="ECO:0000313" key="2">
    <source>
        <dbReference type="EMBL" id="STY28768.1"/>
    </source>
</evidence>
<dbReference type="Pfam" id="PF18405">
    <property type="entry name" value="SLC25_like"/>
    <property type="match status" value="1"/>
</dbReference>
<reference evidence="2 3" key="1">
    <citation type="submission" date="2018-06" db="EMBL/GenBank/DDBJ databases">
        <authorList>
            <consortium name="Pathogen Informatics"/>
            <person name="Doyle S."/>
        </authorList>
    </citation>
    <scope>NUCLEOTIDE SEQUENCE [LARGE SCALE GENOMIC DNA]</scope>
    <source>
        <strain evidence="2 3">NCTC11532</strain>
    </source>
</reference>
<name>A0A378LSD9_9GAMM</name>
<evidence type="ECO:0000313" key="3">
    <source>
        <dbReference type="Proteomes" id="UP000255297"/>
    </source>
</evidence>
<feature type="region of interest" description="Disordered" evidence="1">
    <location>
        <begin position="483"/>
        <end position="528"/>
    </location>
</feature>
<gene>
    <name evidence="2" type="ORF">NCTC11532_00943</name>
</gene>
<evidence type="ECO:0000256" key="1">
    <source>
        <dbReference type="SAM" id="MobiDB-lite"/>
    </source>
</evidence>
<dbReference type="STRING" id="1122170.GCA_000701265_02074"/>
<organism evidence="2 3">
    <name type="scientific">Legionella wadsworthii</name>
    <dbReference type="NCBI Taxonomy" id="28088"/>
    <lineage>
        <taxon>Bacteria</taxon>
        <taxon>Pseudomonadati</taxon>
        <taxon>Pseudomonadota</taxon>
        <taxon>Gammaproteobacteria</taxon>
        <taxon>Legionellales</taxon>
        <taxon>Legionellaceae</taxon>
        <taxon>Legionella</taxon>
    </lineage>
</organism>
<sequence length="528" mass="57503">MQTKKETQTPKSGTSSTSSFWNMPDVSNASWLVAPMDLMKHRMQMQQSGKSTPTPIWNLQSLTNLSALMFPIDVMKQRLQTQQTRKAPTTPIWNIQTFYNAAWSPFEVVKQSLSMQPKPGHKPPAPVWAYPSIYSATWEVVKQQMTYAIPGLVMPFEVAKHHMKYGVQPPTSPTVQAVRRIYSNVSAYMPSMDAITQQIWNGANFLTVAATTSTCIVAVQSPVKTMSLSLVKNGTFLPPNSAGLSNIMGILYSGGKAGAATSLGRSIYVSGAKGGSKSTEEGIHEASREDGRKYAAVSYPYVLTMALGEVVVTNGPDTLGSLQKVPGLLPKDFVWKTPYNITKLMTGGAELKYASAIFNFGALCILEERIASGLPIQDKRAAHFASGMLSGMAAAMVTHPINSLREYGLVQFRVDNGRLHNVSTVKLCQELFYCFTSDPKAALKSFGNMSLKRVPINATLTGLIFAFVAGINETMGPEPLNVFARKPQTSSPGRTRQSMFGGSEATTPRIEEVVEEQTSEKDNSASPK</sequence>
<feature type="region of interest" description="Disordered" evidence="1">
    <location>
        <begin position="1"/>
        <end position="21"/>
    </location>
</feature>
<dbReference type="EMBL" id="UGPB01000001">
    <property type="protein sequence ID" value="STY28768.1"/>
    <property type="molecule type" value="Genomic_DNA"/>
</dbReference>
<feature type="compositionally biased region" description="Polar residues" evidence="1">
    <location>
        <begin position="9"/>
        <end position="21"/>
    </location>
</feature>
<feature type="compositionally biased region" description="Polar residues" evidence="1">
    <location>
        <begin position="487"/>
        <end position="506"/>
    </location>
</feature>
<dbReference type="OrthoDB" id="5633477at2"/>
<dbReference type="InterPro" id="IPR041000">
    <property type="entry name" value="Serine_protease"/>
</dbReference>
<dbReference type="AlphaFoldDB" id="A0A378LSD9"/>
<dbReference type="Proteomes" id="UP000255297">
    <property type="component" value="Unassembled WGS sequence"/>
</dbReference>
<feature type="compositionally biased region" description="Basic and acidic residues" evidence="1">
    <location>
        <begin position="518"/>
        <end position="528"/>
    </location>
</feature>
<accession>A0A378LSD9</accession>
<protein>
    <submittedName>
        <fullName evidence="2">Periplasmic ligand-binding sensor domain protein</fullName>
    </submittedName>
</protein>
<keyword evidence="3" id="KW-1185">Reference proteome</keyword>